<dbReference type="STRING" id="1576369.SAMN05421753_109113"/>
<dbReference type="PANTHER" id="PTHR36454:SF1">
    <property type="entry name" value="DUF1015 DOMAIN-CONTAINING PROTEIN"/>
    <property type="match status" value="1"/>
</dbReference>
<dbReference type="AlphaFoldDB" id="A0A1I3IGY5"/>
<gene>
    <name evidence="1" type="ORF">SAMN05421753_109113</name>
</gene>
<reference evidence="2" key="1">
    <citation type="submission" date="2016-10" db="EMBL/GenBank/DDBJ databases">
        <authorList>
            <person name="Varghese N."/>
            <person name="Submissions S."/>
        </authorList>
    </citation>
    <scope>NUCLEOTIDE SEQUENCE [LARGE SCALE GENOMIC DNA]</scope>
    <source>
        <strain evidence="2">DSM 26348</strain>
    </source>
</reference>
<evidence type="ECO:0000313" key="1">
    <source>
        <dbReference type="EMBL" id="SFI47053.1"/>
    </source>
</evidence>
<organism evidence="1 2">
    <name type="scientific">Planctomicrobium piriforme</name>
    <dbReference type="NCBI Taxonomy" id="1576369"/>
    <lineage>
        <taxon>Bacteria</taxon>
        <taxon>Pseudomonadati</taxon>
        <taxon>Planctomycetota</taxon>
        <taxon>Planctomycetia</taxon>
        <taxon>Planctomycetales</taxon>
        <taxon>Planctomycetaceae</taxon>
        <taxon>Planctomicrobium</taxon>
    </lineage>
</organism>
<dbReference type="Proteomes" id="UP000199518">
    <property type="component" value="Unassembled WGS sequence"/>
</dbReference>
<protein>
    <submittedName>
        <fullName evidence="1">Uncharacterized conserved protein, DUF1015 family</fullName>
    </submittedName>
</protein>
<proteinExistence type="predicted"/>
<name>A0A1I3IGY5_9PLAN</name>
<dbReference type="OrthoDB" id="9781616at2"/>
<accession>A0A1I3IGY5</accession>
<dbReference type="InterPro" id="IPR008323">
    <property type="entry name" value="UCP033563"/>
</dbReference>
<dbReference type="Pfam" id="PF06245">
    <property type="entry name" value="DUF1015"/>
    <property type="match status" value="1"/>
</dbReference>
<keyword evidence="2" id="KW-1185">Reference proteome</keyword>
<dbReference type="PANTHER" id="PTHR36454">
    <property type="entry name" value="LMO2823 PROTEIN"/>
    <property type="match status" value="1"/>
</dbReference>
<sequence length="436" mass="48167">MLSKGKLKIQIPHSESAGYKEASMVTLRPITRALVPVDSVAAYRVSAPNYDEFQSDREVWDLLQARPDNVLQITMPHCHAPDCGDILEDGCPEALAHATKQMELLKTNPLFREANNVLWVYEITSPKRPEAPQLGVGGFGLTSEIRTDKTPQGSIIRNEGIRPEKAEGRAQLLRATNADFGTVNLAVRDKQGKLLVALAKITHSRPCDFETLDEDQNLHRTWMISDDETVAQLVKLLADEPAAYVADGNHRSAAAAAMGLEHFLTVFFPTSRLGLEPYNRLLPLNGVSPDEFLQKLSANFNVKPLGAIPPYRPASVHQIGLYLKGAWYELTPKSGSYDPANAAESIDSDIIQRHIIDGILGMKDARDKRINYVGGNKNASYLVARVDLGEYDLALSVAPVTMEQFVDVCEQNLFMPPKSTWFDPKIRSGLVIALLD</sequence>
<dbReference type="EMBL" id="FOQD01000009">
    <property type="protein sequence ID" value="SFI47053.1"/>
    <property type="molecule type" value="Genomic_DNA"/>
</dbReference>
<evidence type="ECO:0000313" key="2">
    <source>
        <dbReference type="Proteomes" id="UP000199518"/>
    </source>
</evidence>